<name>A0A9D4YKC2_PEA</name>
<evidence type="ECO:0000256" key="1">
    <source>
        <dbReference type="SAM" id="Coils"/>
    </source>
</evidence>
<proteinExistence type="predicted"/>
<evidence type="ECO:0000313" key="2">
    <source>
        <dbReference type="EMBL" id="KAI5440502.1"/>
    </source>
</evidence>
<organism evidence="2 3">
    <name type="scientific">Pisum sativum</name>
    <name type="common">Garden pea</name>
    <name type="synonym">Lathyrus oleraceus</name>
    <dbReference type="NCBI Taxonomy" id="3888"/>
    <lineage>
        <taxon>Eukaryota</taxon>
        <taxon>Viridiplantae</taxon>
        <taxon>Streptophyta</taxon>
        <taxon>Embryophyta</taxon>
        <taxon>Tracheophyta</taxon>
        <taxon>Spermatophyta</taxon>
        <taxon>Magnoliopsida</taxon>
        <taxon>eudicotyledons</taxon>
        <taxon>Gunneridae</taxon>
        <taxon>Pentapetalae</taxon>
        <taxon>rosids</taxon>
        <taxon>fabids</taxon>
        <taxon>Fabales</taxon>
        <taxon>Fabaceae</taxon>
        <taxon>Papilionoideae</taxon>
        <taxon>50 kb inversion clade</taxon>
        <taxon>NPAAA clade</taxon>
        <taxon>Hologalegina</taxon>
        <taxon>IRL clade</taxon>
        <taxon>Fabeae</taxon>
        <taxon>Lathyrus</taxon>
    </lineage>
</organism>
<gene>
    <name evidence="2" type="ORF">KIW84_010109</name>
</gene>
<keyword evidence="1" id="KW-0175">Coiled coil</keyword>
<keyword evidence="3" id="KW-1185">Reference proteome</keyword>
<evidence type="ECO:0000313" key="3">
    <source>
        <dbReference type="Proteomes" id="UP001058974"/>
    </source>
</evidence>
<dbReference type="Gramene" id="Psat01G0010900-T1">
    <property type="protein sequence ID" value="KAI5440502.1"/>
    <property type="gene ID" value="KIW84_010109"/>
</dbReference>
<comment type="caution">
    <text evidence="2">The sequence shown here is derived from an EMBL/GenBank/DDBJ whole genome shotgun (WGS) entry which is preliminary data.</text>
</comment>
<dbReference type="AlphaFoldDB" id="A0A9D4YKC2"/>
<reference evidence="2 3" key="1">
    <citation type="journal article" date="2022" name="Nat. Genet.">
        <title>Improved pea reference genome and pan-genome highlight genomic features and evolutionary characteristics.</title>
        <authorList>
            <person name="Yang T."/>
            <person name="Liu R."/>
            <person name="Luo Y."/>
            <person name="Hu S."/>
            <person name="Wang D."/>
            <person name="Wang C."/>
            <person name="Pandey M.K."/>
            <person name="Ge S."/>
            <person name="Xu Q."/>
            <person name="Li N."/>
            <person name="Li G."/>
            <person name="Huang Y."/>
            <person name="Saxena R.K."/>
            <person name="Ji Y."/>
            <person name="Li M."/>
            <person name="Yan X."/>
            <person name="He Y."/>
            <person name="Liu Y."/>
            <person name="Wang X."/>
            <person name="Xiang C."/>
            <person name="Varshney R.K."/>
            <person name="Ding H."/>
            <person name="Gao S."/>
            <person name="Zong X."/>
        </authorList>
    </citation>
    <scope>NUCLEOTIDE SEQUENCE [LARGE SCALE GENOMIC DNA]</scope>
    <source>
        <strain evidence="2 3">cv. Zhongwan 6</strain>
    </source>
</reference>
<feature type="coiled-coil region" evidence="1">
    <location>
        <begin position="36"/>
        <end position="70"/>
    </location>
</feature>
<protein>
    <submittedName>
        <fullName evidence="2">Uncharacterized protein</fullName>
    </submittedName>
</protein>
<accession>A0A9D4YKC2</accession>
<dbReference type="EMBL" id="JAMSHJ010000001">
    <property type="protein sequence ID" value="KAI5440502.1"/>
    <property type="molecule type" value="Genomic_DNA"/>
</dbReference>
<dbReference type="Proteomes" id="UP001058974">
    <property type="component" value="Chromosome 1"/>
</dbReference>
<sequence>MHHLHKQVLFRSSCLWPNSVLFIYFEDKLTHRYYTRANSTRLMDHLEQENRELKDEVARLTALMEQFLAAQNQPSPTPATPPQRTVISEVVSATVPAASAHFVPTAMPPGFPWGMPPGFMPDIPATTFASMPASSPVLVMPPSVVHTVPRVDNTIYHSEPSEGPNFHEKMDAMNDQFFELRKELKTLRGKDLFGKSAVELRLVPSVKIPVKFKVPDIEKYKGNTCPLSHLVMIVCPVLHYDGI</sequence>